<dbReference type="GO" id="GO:0004222">
    <property type="term" value="F:metalloendopeptidase activity"/>
    <property type="evidence" value="ECO:0007669"/>
    <property type="project" value="TreeGrafter"/>
</dbReference>
<dbReference type="CDD" id="cd12797">
    <property type="entry name" value="M23_peptidase"/>
    <property type="match status" value="1"/>
</dbReference>
<evidence type="ECO:0000256" key="1">
    <source>
        <dbReference type="SAM" id="Coils"/>
    </source>
</evidence>
<dbReference type="Proteomes" id="UP000030341">
    <property type="component" value="Chromosome 1"/>
</dbReference>
<evidence type="ECO:0000256" key="2">
    <source>
        <dbReference type="SAM" id="SignalP"/>
    </source>
</evidence>
<keyword evidence="1" id="KW-0175">Coiled coil</keyword>
<gene>
    <name evidence="4" type="ORF">OM33_13980</name>
</gene>
<evidence type="ECO:0000259" key="3">
    <source>
        <dbReference type="Pfam" id="PF01551"/>
    </source>
</evidence>
<keyword evidence="2" id="KW-0732">Signal</keyword>
<keyword evidence="4" id="KW-0378">Hydrolase</keyword>
<dbReference type="Pfam" id="PF01551">
    <property type="entry name" value="Peptidase_M23"/>
    <property type="match status" value="1"/>
</dbReference>
<dbReference type="HOGENOM" id="CLU_029425_4_0_6"/>
<dbReference type="KEGG" id="pseo:OM33_13980"/>
<evidence type="ECO:0000313" key="4">
    <source>
        <dbReference type="EMBL" id="AIY66100.1"/>
    </source>
</evidence>
<accession>A0A0A7EHJ3</accession>
<proteinExistence type="predicted"/>
<reference evidence="4 5" key="1">
    <citation type="submission" date="2014-11" db="EMBL/GenBank/DDBJ databases">
        <title>Complete Genome Sequence of Pseudoalteromonas sp. Strain OCN003 Isolated from Kaneohe Bay, Oahu, Hawaii.</title>
        <authorList>
            <person name="Beurmann S."/>
            <person name="Videau P."/>
            <person name="Ushijima B."/>
            <person name="Smith A.M."/>
            <person name="Aeby G.S."/>
            <person name="Callahan S.M."/>
            <person name="Belcaid M."/>
        </authorList>
    </citation>
    <scope>NUCLEOTIDE SEQUENCE [LARGE SCALE GENOMIC DNA]</scope>
    <source>
        <strain evidence="4 5">OCN003</strain>
    </source>
</reference>
<feature type="domain" description="M23ase beta-sheet core" evidence="3">
    <location>
        <begin position="274"/>
        <end position="367"/>
    </location>
</feature>
<dbReference type="STRING" id="1348114.OM33_13980"/>
<name>A0A0A7EHJ3_9GAMM</name>
<dbReference type="eggNOG" id="COG4942">
    <property type="taxonomic scope" value="Bacteria"/>
</dbReference>
<evidence type="ECO:0000313" key="5">
    <source>
        <dbReference type="Proteomes" id="UP000030341"/>
    </source>
</evidence>
<dbReference type="RefSeq" id="WP_038642598.1">
    <property type="nucleotide sequence ID" value="NZ_CP009888.1"/>
</dbReference>
<dbReference type="OrthoDB" id="9784703at2"/>
<keyword evidence="5" id="KW-1185">Reference proteome</keyword>
<feature type="signal peptide" evidence="2">
    <location>
        <begin position="1"/>
        <end position="21"/>
    </location>
</feature>
<organism evidence="4 5">
    <name type="scientific">Pseudoalteromonas piratica</name>
    <dbReference type="NCBI Taxonomy" id="1348114"/>
    <lineage>
        <taxon>Bacteria</taxon>
        <taxon>Pseudomonadati</taxon>
        <taxon>Pseudomonadota</taxon>
        <taxon>Gammaproteobacteria</taxon>
        <taxon>Alteromonadales</taxon>
        <taxon>Pseudoalteromonadaceae</taxon>
        <taxon>Pseudoalteromonas</taxon>
    </lineage>
</organism>
<dbReference type="InterPro" id="IPR011055">
    <property type="entry name" value="Dup_hybrid_motif"/>
</dbReference>
<feature type="coiled-coil region" evidence="1">
    <location>
        <begin position="144"/>
        <end position="248"/>
    </location>
</feature>
<keyword evidence="4" id="KW-0645">Protease</keyword>
<dbReference type="AlphaFoldDB" id="A0A0A7EHJ3"/>
<sequence length="374" mass="42301">MRCSYLFFVLSVLACSIQANTERTKDDLNQVQQQLKDTNKTFKEQQALLNTIEQALKKADVAIAASSKKLKQLKFDVELNLTEQATLKDKIKSLESDKAKQQAALAAQLKSAFMTGNHDYGKLLLSQDQVQHVERTLNYYQYLNNARIKELEKLKATLIELENSRQLLAQNQVQLEALLSTQEEQQNALLIAKKEQKAEFNTLKRTLQKTQSQLVYLKQNEQVLKQTLEQLSRDLAQSEVKLVGLQKRKGKLDWPSRGKLTHRFGQKKHGSLKWKGVLMSGKEGAPVKTIADGQVLFADWLKGFGWVIVVDHGKGFMSLYGHSQALLKDVGDKVKAGEQIALVGQSGGQSNPSLYFEIRHKGRAVNPVKWCRRI</sequence>
<dbReference type="PROSITE" id="PS51257">
    <property type="entry name" value="PROKAR_LIPOPROTEIN"/>
    <property type="match status" value="1"/>
</dbReference>
<dbReference type="Gene3D" id="6.10.250.3150">
    <property type="match status" value="1"/>
</dbReference>
<feature type="chain" id="PRO_5002028321" evidence="2">
    <location>
        <begin position="22"/>
        <end position="374"/>
    </location>
</feature>
<dbReference type="FunFam" id="2.70.70.10:FF:000003">
    <property type="entry name" value="Murein hydrolase activator EnvC"/>
    <property type="match status" value="1"/>
</dbReference>
<dbReference type="PANTHER" id="PTHR21666">
    <property type="entry name" value="PEPTIDASE-RELATED"/>
    <property type="match status" value="1"/>
</dbReference>
<feature type="coiled-coil region" evidence="1">
    <location>
        <begin position="21"/>
        <end position="48"/>
    </location>
</feature>
<dbReference type="Gene3D" id="2.70.70.10">
    <property type="entry name" value="Glucose Permease (Domain IIA)"/>
    <property type="match status" value="1"/>
</dbReference>
<dbReference type="InterPro" id="IPR016047">
    <property type="entry name" value="M23ase_b-sheet_dom"/>
</dbReference>
<dbReference type="SUPFAM" id="SSF51261">
    <property type="entry name" value="Duplicated hybrid motif"/>
    <property type="match status" value="1"/>
</dbReference>
<dbReference type="PANTHER" id="PTHR21666:SF270">
    <property type="entry name" value="MUREIN HYDROLASE ACTIVATOR ENVC"/>
    <property type="match status" value="1"/>
</dbReference>
<protein>
    <submittedName>
        <fullName evidence="4">Protease</fullName>
    </submittedName>
</protein>
<dbReference type="GO" id="GO:0006508">
    <property type="term" value="P:proteolysis"/>
    <property type="evidence" value="ECO:0007669"/>
    <property type="project" value="UniProtKB-KW"/>
</dbReference>
<dbReference type="InterPro" id="IPR050570">
    <property type="entry name" value="Cell_wall_metabolism_enzyme"/>
</dbReference>
<dbReference type="EMBL" id="CP009888">
    <property type="protein sequence ID" value="AIY66100.1"/>
    <property type="molecule type" value="Genomic_DNA"/>
</dbReference>